<gene>
    <name evidence="10" type="ORF">CKY39_31780</name>
    <name evidence="11" type="ORF">J2W25_004335</name>
</gene>
<keyword evidence="3" id="KW-1003">Cell membrane</keyword>
<feature type="transmembrane region" description="Helical" evidence="8">
    <location>
        <begin position="247"/>
        <end position="268"/>
    </location>
</feature>
<dbReference type="KEGG" id="vbo:CKY39_31780"/>
<evidence type="ECO:0000313" key="12">
    <source>
        <dbReference type="Proteomes" id="UP000217154"/>
    </source>
</evidence>
<evidence type="ECO:0000256" key="7">
    <source>
        <dbReference type="ARBA" id="ARBA00023136"/>
    </source>
</evidence>
<dbReference type="GO" id="GO:0005886">
    <property type="term" value="C:plasma membrane"/>
    <property type="evidence" value="ECO:0007669"/>
    <property type="project" value="UniProtKB-SubCell"/>
</dbReference>
<feature type="transmembrane region" description="Helical" evidence="8">
    <location>
        <begin position="473"/>
        <end position="495"/>
    </location>
</feature>
<comment type="subcellular location">
    <subcellularLocation>
        <location evidence="1">Cell inner membrane</location>
        <topology evidence="1">Multi-pass membrane protein</topology>
    </subcellularLocation>
    <subcellularLocation>
        <location evidence="8">Cell membrane</location>
        <topology evidence="8">Multi-pass membrane protein</topology>
    </subcellularLocation>
</comment>
<dbReference type="OrthoDB" id="9790211at2"/>
<dbReference type="SUPFAM" id="SSF161098">
    <property type="entry name" value="MetI-like"/>
    <property type="match status" value="2"/>
</dbReference>
<evidence type="ECO:0000313" key="10">
    <source>
        <dbReference type="EMBL" id="ATA57297.1"/>
    </source>
</evidence>
<keyword evidence="4" id="KW-0997">Cell inner membrane</keyword>
<accession>A0A1E7TY06</accession>
<evidence type="ECO:0000259" key="9">
    <source>
        <dbReference type="PROSITE" id="PS50928"/>
    </source>
</evidence>
<dbReference type="GeneID" id="82271725"/>
<feature type="domain" description="ABC transmembrane type-1" evidence="9">
    <location>
        <begin position="346"/>
        <end position="536"/>
    </location>
</feature>
<keyword evidence="2 8" id="KW-0813">Transport</keyword>
<keyword evidence="5 8" id="KW-0812">Transmembrane</keyword>
<feature type="transmembrane region" description="Helical" evidence="8">
    <location>
        <begin position="188"/>
        <end position="207"/>
    </location>
</feature>
<reference evidence="10 12" key="1">
    <citation type="submission" date="2017-09" db="EMBL/GenBank/DDBJ databases">
        <title>The diverse metabolic capabilities of V. boronicumulans make it an excellent choice for continued studies on novel biodegradation.</title>
        <authorList>
            <person name="Sun S."/>
        </authorList>
    </citation>
    <scope>NUCLEOTIDE SEQUENCE [LARGE SCALE GENOMIC DNA]</scope>
    <source>
        <strain evidence="10 12">J1</strain>
    </source>
</reference>
<dbReference type="Proteomes" id="UP000217154">
    <property type="component" value="Chromosome"/>
</dbReference>
<keyword evidence="6 8" id="KW-1133">Transmembrane helix</keyword>
<dbReference type="RefSeq" id="WP_062477436.1">
    <property type="nucleotide sequence ID" value="NZ_BKDH01000004.1"/>
</dbReference>
<evidence type="ECO:0000256" key="5">
    <source>
        <dbReference type="ARBA" id="ARBA00022692"/>
    </source>
</evidence>
<feature type="transmembrane region" description="Helical" evidence="8">
    <location>
        <begin position="6"/>
        <end position="27"/>
    </location>
</feature>
<feature type="domain" description="ABC transmembrane type-1" evidence="9">
    <location>
        <begin position="60"/>
        <end position="264"/>
    </location>
</feature>
<feature type="transmembrane region" description="Helical" evidence="8">
    <location>
        <begin position="408"/>
        <end position="425"/>
    </location>
</feature>
<evidence type="ECO:0000313" key="11">
    <source>
        <dbReference type="EMBL" id="MDP9925292.1"/>
    </source>
</evidence>
<feature type="transmembrane region" description="Helical" evidence="8">
    <location>
        <begin position="289"/>
        <end position="317"/>
    </location>
</feature>
<dbReference type="CDD" id="cd06261">
    <property type="entry name" value="TM_PBP2"/>
    <property type="match status" value="2"/>
</dbReference>
<sequence>MKINWWPWGFLTLLSLVLLLFFVFYPLGTLFVNSVRDESGAFSLSGFITLLQDSEYLLAFRNTLVLGVSVTACTVAVGVPFAYMVARYDFPLKNLVAVLPIMTIVIPEIIVGQSWLLLLGNNGLVTNLLAGAGITLPTFYGWTGMVFSMTLVYYTYIYLGVLAALRGFDGQLEEAGLSLGTSPLVTKLRVLVPVILPAVLVNALVVFTLVVGNFALSVVLGSSVPLLSVMTYNAFVGEMGGSPTLQSAMSVVSIGIVAIVLFFQKRVVERKIYTMTQGRAPAVVRVRSGAAVFYTLSVGVIIVLSMLPLLIVFVGAFTETSGPVMRWGQWSLSSLERALRGAPEPIINSLKFASMATVVGVAFAVLVSYLTIKKRNPFTQLLDYIVVLPLTISGTVLGIALVQTFNTGWLVLAGTSGIMVLCYTVRRLPFAVRNASSTLFNISDSIEEASISLGVSPLKTFFKVLLPAMKASIISAAILMWVTTISELSASIVVYTGGLETMPIAIFRQVDGGRLGLASAYGAALVSVILLPIVVAIKVFRINLFSSK</sequence>
<dbReference type="STRING" id="436515.GCA_001752345_00171"/>
<reference evidence="11" key="2">
    <citation type="submission" date="2023-07" db="EMBL/GenBank/DDBJ databases">
        <title>Sorghum-associated microbial communities from plants grown in Nebraska, USA.</title>
        <authorList>
            <person name="Schachtman D."/>
        </authorList>
    </citation>
    <scope>NUCLEOTIDE SEQUENCE</scope>
    <source>
        <strain evidence="11">DS2795</strain>
    </source>
</reference>
<dbReference type="InterPro" id="IPR000515">
    <property type="entry name" value="MetI-like"/>
</dbReference>
<dbReference type="Gene3D" id="1.10.3720.10">
    <property type="entry name" value="MetI-like"/>
    <property type="match status" value="2"/>
</dbReference>
<evidence type="ECO:0000256" key="8">
    <source>
        <dbReference type="RuleBase" id="RU363032"/>
    </source>
</evidence>
<proteinExistence type="inferred from homology"/>
<evidence type="ECO:0000256" key="4">
    <source>
        <dbReference type="ARBA" id="ARBA00022519"/>
    </source>
</evidence>
<dbReference type="PROSITE" id="PS50928">
    <property type="entry name" value="ABC_TM1"/>
    <property type="match status" value="2"/>
</dbReference>
<feature type="transmembrane region" description="Helical" evidence="8">
    <location>
        <begin position="95"/>
        <end position="118"/>
    </location>
</feature>
<dbReference type="GO" id="GO:0055085">
    <property type="term" value="P:transmembrane transport"/>
    <property type="evidence" value="ECO:0007669"/>
    <property type="project" value="InterPro"/>
</dbReference>
<keyword evidence="7 8" id="KW-0472">Membrane</keyword>
<feature type="transmembrane region" description="Helical" evidence="8">
    <location>
        <begin position="352"/>
        <end position="372"/>
    </location>
</feature>
<dbReference type="Proteomes" id="UP001244295">
    <property type="component" value="Unassembled WGS sequence"/>
</dbReference>
<feature type="transmembrane region" description="Helical" evidence="8">
    <location>
        <begin position="64"/>
        <end position="83"/>
    </location>
</feature>
<organism evidence="10 12">
    <name type="scientific">Variovorax boronicumulans</name>
    <dbReference type="NCBI Taxonomy" id="436515"/>
    <lineage>
        <taxon>Bacteria</taxon>
        <taxon>Pseudomonadati</taxon>
        <taxon>Pseudomonadota</taxon>
        <taxon>Betaproteobacteria</taxon>
        <taxon>Burkholderiales</taxon>
        <taxon>Comamonadaceae</taxon>
        <taxon>Variovorax</taxon>
    </lineage>
</organism>
<dbReference type="EMBL" id="JAUSRR010000007">
    <property type="protein sequence ID" value="MDP9925292.1"/>
    <property type="molecule type" value="Genomic_DNA"/>
</dbReference>
<dbReference type="PANTHER" id="PTHR43357:SF3">
    <property type="entry name" value="FE(3+)-TRANSPORT SYSTEM PERMEASE PROTEIN FBPB 2"/>
    <property type="match status" value="1"/>
</dbReference>
<feature type="transmembrane region" description="Helical" evidence="8">
    <location>
        <begin position="515"/>
        <end position="540"/>
    </location>
</feature>
<evidence type="ECO:0000256" key="1">
    <source>
        <dbReference type="ARBA" id="ARBA00004429"/>
    </source>
</evidence>
<dbReference type="Pfam" id="PF00528">
    <property type="entry name" value="BPD_transp_1"/>
    <property type="match status" value="2"/>
</dbReference>
<dbReference type="PANTHER" id="PTHR43357">
    <property type="entry name" value="INNER MEMBRANE ABC TRANSPORTER PERMEASE PROTEIN YDCV"/>
    <property type="match status" value="1"/>
</dbReference>
<feature type="transmembrane region" description="Helical" evidence="8">
    <location>
        <begin position="384"/>
        <end position="402"/>
    </location>
</feature>
<dbReference type="AlphaFoldDB" id="A0A1E7TY06"/>
<comment type="similarity">
    <text evidence="8">Belongs to the binding-protein-dependent transport system permease family.</text>
</comment>
<name>A0A1E7TY06_9BURK</name>
<dbReference type="EMBL" id="CP023284">
    <property type="protein sequence ID" value="ATA57297.1"/>
    <property type="molecule type" value="Genomic_DNA"/>
</dbReference>
<evidence type="ECO:0000256" key="3">
    <source>
        <dbReference type="ARBA" id="ARBA00022475"/>
    </source>
</evidence>
<protein>
    <submittedName>
        <fullName evidence="10">Iron ABC transporter permease</fullName>
    </submittedName>
    <submittedName>
        <fullName evidence="11">Iron(III) transport system permease protein</fullName>
    </submittedName>
</protein>
<feature type="transmembrane region" description="Helical" evidence="8">
    <location>
        <begin position="214"/>
        <end position="235"/>
    </location>
</feature>
<dbReference type="InterPro" id="IPR035906">
    <property type="entry name" value="MetI-like_sf"/>
</dbReference>
<evidence type="ECO:0000256" key="6">
    <source>
        <dbReference type="ARBA" id="ARBA00022989"/>
    </source>
</evidence>
<evidence type="ECO:0000256" key="2">
    <source>
        <dbReference type="ARBA" id="ARBA00022448"/>
    </source>
</evidence>